<dbReference type="AlphaFoldDB" id="A0A2U1N273"/>
<accession>A0A2U1N273</accession>
<reference evidence="2 3" key="1">
    <citation type="journal article" date="2018" name="Mol. Plant">
        <title>The genome of Artemisia annua provides insight into the evolution of Asteraceae family and artemisinin biosynthesis.</title>
        <authorList>
            <person name="Shen Q."/>
            <person name="Zhang L."/>
            <person name="Liao Z."/>
            <person name="Wang S."/>
            <person name="Yan T."/>
            <person name="Shi P."/>
            <person name="Liu M."/>
            <person name="Fu X."/>
            <person name="Pan Q."/>
            <person name="Wang Y."/>
            <person name="Lv Z."/>
            <person name="Lu X."/>
            <person name="Zhang F."/>
            <person name="Jiang W."/>
            <person name="Ma Y."/>
            <person name="Chen M."/>
            <person name="Hao X."/>
            <person name="Li L."/>
            <person name="Tang Y."/>
            <person name="Lv G."/>
            <person name="Zhou Y."/>
            <person name="Sun X."/>
            <person name="Brodelius P.E."/>
            <person name="Rose J.K.C."/>
            <person name="Tang K."/>
        </authorList>
    </citation>
    <scope>NUCLEOTIDE SEQUENCE [LARGE SCALE GENOMIC DNA]</scope>
    <source>
        <strain evidence="3">cv. Huhao1</strain>
        <tissue evidence="2">Leaf</tissue>
    </source>
</reference>
<evidence type="ECO:0000256" key="1">
    <source>
        <dbReference type="SAM" id="MobiDB-lite"/>
    </source>
</evidence>
<dbReference type="EMBL" id="PKPP01003797">
    <property type="protein sequence ID" value="PWA67620.1"/>
    <property type="molecule type" value="Genomic_DNA"/>
</dbReference>
<comment type="caution">
    <text evidence="2">The sequence shown here is derived from an EMBL/GenBank/DDBJ whole genome shotgun (WGS) entry which is preliminary data.</text>
</comment>
<feature type="compositionally biased region" description="Low complexity" evidence="1">
    <location>
        <begin position="526"/>
        <end position="536"/>
    </location>
</feature>
<feature type="compositionally biased region" description="Basic and acidic residues" evidence="1">
    <location>
        <begin position="554"/>
        <end position="566"/>
    </location>
</feature>
<feature type="compositionally biased region" description="Polar residues" evidence="1">
    <location>
        <begin position="537"/>
        <end position="553"/>
    </location>
</feature>
<feature type="compositionally biased region" description="Polar residues" evidence="1">
    <location>
        <begin position="28"/>
        <end position="44"/>
    </location>
</feature>
<keyword evidence="3" id="KW-1185">Reference proteome</keyword>
<feature type="compositionally biased region" description="Basic and acidic residues" evidence="1">
    <location>
        <begin position="195"/>
        <end position="210"/>
    </location>
</feature>
<feature type="region of interest" description="Disordered" evidence="1">
    <location>
        <begin position="129"/>
        <end position="377"/>
    </location>
</feature>
<evidence type="ECO:0000313" key="2">
    <source>
        <dbReference type="EMBL" id="PWA67620.1"/>
    </source>
</evidence>
<dbReference type="PANTHER" id="PTHR34367">
    <property type="entry name" value="OS02G0734667 PROTEIN"/>
    <property type="match status" value="1"/>
</dbReference>
<dbReference type="STRING" id="35608.A0A2U1N273"/>
<feature type="compositionally biased region" description="Polar residues" evidence="1">
    <location>
        <begin position="584"/>
        <end position="594"/>
    </location>
</feature>
<feature type="compositionally biased region" description="Polar residues" evidence="1">
    <location>
        <begin position="341"/>
        <end position="357"/>
    </location>
</feature>
<protein>
    <submittedName>
        <fullName evidence="2">Uncharacterized protein</fullName>
    </submittedName>
</protein>
<dbReference type="InterPro" id="IPR040412">
    <property type="entry name" value="At1g65710-like"/>
</dbReference>
<feature type="compositionally biased region" description="Basic and acidic residues" evidence="1">
    <location>
        <begin position="45"/>
        <end position="70"/>
    </location>
</feature>
<sequence>MGACCSKTSTITSTPTPPSQPEIITKHNPVQTDTKNIVSTPNKQENVKKETFLVKSRKSNEYPDQETRKSIDRKKPHVSNPVIEVFQSPATVVSGGGEVEKVVVGSGVRTSSCTKEEVDAILIQCGRLSRSSSGVKVGGGETPTRGRRYSGSKRSFDFDMETGKNDGDEVAVVEGGRRAGGGSRGSSPSSRRRSRERDPGQQRSGSKERGSGGGGGRRVSRSPNRRSESPNPSANGGAGVATRPGKMVSVPATDKTGNVAVGGEGVKRIQVKRNVGGEVAAAGSRTAASPRARSPARANLRVLNENQNQNQQPLTLSRSNSRKAEHSPFRRNPLAEIDTNAIGSEQPGSKKQNGEKTMNNKTNNVVTKRAKEPPVIDEAKTSVEKIVSRTRSSRLSRELDINPETLLNSGPNPTSYASLLLEDIQNFHQKIPIIASASTAATTPPPPAFSIPACVSKACSILEAVADLNSTTSSNNFKKENLVESEKAVNDDLMEPSLHKYVTVRRGGDADTEEQESSGSNSFAGSQQMSWMSSSWEPNSGDSTNCFTSSSNAQDKETQRNVEYHPRNGIGRGRVGVAGRSAYSLPNNPTCASS</sequence>
<dbReference type="OrthoDB" id="1927466at2759"/>
<name>A0A2U1N273_ARTAN</name>
<evidence type="ECO:0000313" key="3">
    <source>
        <dbReference type="Proteomes" id="UP000245207"/>
    </source>
</evidence>
<feature type="compositionally biased region" description="Low complexity" evidence="1">
    <location>
        <begin position="280"/>
        <end position="312"/>
    </location>
</feature>
<feature type="region of interest" description="Disordered" evidence="1">
    <location>
        <begin position="505"/>
        <end position="594"/>
    </location>
</feature>
<dbReference type="PANTHER" id="PTHR34367:SF1">
    <property type="entry name" value="OS04G0528600 PROTEIN"/>
    <property type="match status" value="1"/>
</dbReference>
<feature type="region of interest" description="Disordered" evidence="1">
    <location>
        <begin position="1"/>
        <end position="76"/>
    </location>
</feature>
<gene>
    <name evidence="2" type="ORF">CTI12_AA316520</name>
</gene>
<feature type="compositionally biased region" description="Basic and acidic residues" evidence="1">
    <location>
        <begin position="154"/>
        <end position="167"/>
    </location>
</feature>
<organism evidence="2 3">
    <name type="scientific">Artemisia annua</name>
    <name type="common">Sweet wormwood</name>
    <dbReference type="NCBI Taxonomy" id="35608"/>
    <lineage>
        <taxon>Eukaryota</taxon>
        <taxon>Viridiplantae</taxon>
        <taxon>Streptophyta</taxon>
        <taxon>Embryophyta</taxon>
        <taxon>Tracheophyta</taxon>
        <taxon>Spermatophyta</taxon>
        <taxon>Magnoliopsida</taxon>
        <taxon>eudicotyledons</taxon>
        <taxon>Gunneridae</taxon>
        <taxon>Pentapetalae</taxon>
        <taxon>asterids</taxon>
        <taxon>campanulids</taxon>
        <taxon>Asterales</taxon>
        <taxon>Asteraceae</taxon>
        <taxon>Asteroideae</taxon>
        <taxon>Anthemideae</taxon>
        <taxon>Artemisiinae</taxon>
        <taxon>Artemisia</taxon>
    </lineage>
</organism>
<dbReference type="Proteomes" id="UP000245207">
    <property type="component" value="Unassembled WGS sequence"/>
</dbReference>
<proteinExistence type="predicted"/>